<dbReference type="AlphaFoldDB" id="A0A834ERW8"/>
<comment type="caution">
    <text evidence="1">The sequence shown here is derived from an EMBL/GenBank/DDBJ whole genome shotgun (WGS) entry which is preliminary data.</text>
</comment>
<reference evidence="1 2" key="1">
    <citation type="journal article" date="2020" name="Nature">
        <title>Six reference-quality genomes reveal evolution of bat adaptations.</title>
        <authorList>
            <person name="Jebb D."/>
            <person name="Huang Z."/>
            <person name="Pippel M."/>
            <person name="Hughes G.M."/>
            <person name="Lavrichenko K."/>
            <person name="Devanna P."/>
            <person name="Winkler S."/>
            <person name="Jermiin L.S."/>
            <person name="Skirmuntt E.C."/>
            <person name="Katzourakis A."/>
            <person name="Burkitt-Gray L."/>
            <person name="Ray D.A."/>
            <person name="Sullivan K.A.M."/>
            <person name="Roscito J.G."/>
            <person name="Kirilenko B.M."/>
            <person name="Davalos L.M."/>
            <person name="Corthals A.P."/>
            <person name="Power M.L."/>
            <person name="Jones G."/>
            <person name="Ransome R.D."/>
            <person name="Dechmann D.K.N."/>
            <person name="Locatelli A.G."/>
            <person name="Puechmaille S.J."/>
            <person name="Fedrigo O."/>
            <person name="Jarvis E.D."/>
            <person name="Hiller M."/>
            <person name="Vernes S.C."/>
            <person name="Myers E.W."/>
            <person name="Teeling E.C."/>
        </authorList>
    </citation>
    <scope>NUCLEOTIDE SEQUENCE [LARGE SCALE GENOMIC DNA]</scope>
    <source>
        <strain evidence="1">Bat1K_MPI-CBG_1</strain>
    </source>
</reference>
<evidence type="ECO:0000313" key="2">
    <source>
        <dbReference type="Proteomes" id="UP000664940"/>
    </source>
</evidence>
<evidence type="ECO:0000313" key="1">
    <source>
        <dbReference type="EMBL" id="KAF6131185.1"/>
    </source>
</evidence>
<protein>
    <submittedName>
        <fullName evidence="1">Uncharacterized protein</fullName>
    </submittedName>
</protein>
<dbReference type="EMBL" id="JABVXQ010000001">
    <property type="protein sequence ID" value="KAF6131185.1"/>
    <property type="molecule type" value="Genomic_DNA"/>
</dbReference>
<gene>
    <name evidence="1" type="ORF">HJG60_008055</name>
</gene>
<accession>A0A834ERW8</accession>
<sequence length="123" mass="13236">MSAESRPFLQARSDSSFGFVSSPTSCQVHSLPCFWRLPSSLHSHCRCPDSDTRHTSLLAQLVAVAPHLRGPAAPLLSWPVHPAPARQISLGGHCSDPYCPLNRLPGCEPGLAQSLSFDPTLLP</sequence>
<proteinExistence type="predicted"/>
<dbReference type="Proteomes" id="UP000664940">
    <property type="component" value="Unassembled WGS sequence"/>
</dbReference>
<name>A0A834ERW8_9CHIR</name>
<organism evidence="1 2">
    <name type="scientific">Phyllostomus discolor</name>
    <name type="common">pale spear-nosed bat</name>
    <dbReference type="NCBI Taxonomy" id="89673"/>
    <lineage>
        <taxon>Eukaryota</taxon>
        <taxon>Metazoa</taxon>
        <taxon>Chordata</taxon>
        <taxon>Craniata</taxon>
        <taxon>Vertebrata</taxon>
        <taxon>Euteleostomi</taxon>
        <taxon>Mammalia</taxon>
        <taxon>Eutheria</taxon>
        <taxon>Laurasiatheria</taxon>
        <taxon>Chiroptera</taxon>
        <taxon>Yangochiroptera</taxon>
        <taxon>Phyllostomidae</taxon>
        <taxon>Phyllostominae</taxon>
        <taxon>Phyllostomus</taxon>
    </lineage>
</organism>